<evidence type="ECO:0000256" key="2">
    <source>
        <dbReference type="ARBA" id="ARBA00004496"/>
    </source>
</evidence>
<dbReference type="GO" id="GO:0033588">
    <property type="term" value="C:elongator holoenzyme complex"/>
    <property type="evidence" value="ECO:0007669"/>
    <property type="project" value="EnsemblFungi"/>
</dbReference>
<feature type="region of interest" description="Disordered" evidence="9">
    <location>
        <begin position="419"/>
        <end position="438"/>
    </location>
</feature>
<dbReference type="PANTHER" id="PTHR12896">
    <property type="entry name" value="PAX6 NEIGHBOR PROTEIN PAXNEB"/>
    <property type="match status" value="1"/>
</dbReference>
<dbReference type="Gene3D" id="3.40.50.300">
    <property type="entry name" value="P-loop containing nucleotide triphosphate hydrolases"/>
    <property type="match status" value="1"/>
</dbReference>
<evidence type="ECO:0000256" key="9">
    <source>
        <dbReference type="SAM" id="MobiDB-lite"/>
    </source>
</evidence>
<evidence type="ECO:0000256" key="7">
    <source>
        <dbReference type="ARBA" id="ARBA00022694"/>
    </source>
</evidence>
<dbReference type="RefSeq" id="XP_018986194.1">
    <property type="nucleotide sequence ID" value="XM_019128625.1"/>
</dbReference>
<dbReference type="GO" id="GO:0006357">
    <property type="term" value="P:regulation of transcription by RNA polymerase II"/>
    <property type="evidence" value="ECO:0007669"/>
    <property type="project" value="EnsemblFungi"/>
</dbReference>
<dbReference type="UniPathway" id="UPA00988"/>
<feature type="compositionally biased region" description="Low complexity" evidence="9">
    <location>
        <begin position="72"/>
        <end position="84"/>
    </location>
</feature>
<evidence type="ECO:0000256" key="8">
    <source>
        <dbReference type="ARBA" id="ARBA00023242"/>
    </source>
</evidence>
<comment type="subcellular location">
    <subcellularLocation>
        <location evidence="2">Cytoplasm</location>
    </subcellularLocation>
    <subcellularLocation>
        <location evidence="1">Nucleus</location>
    </subcellularLocation>
</comment>
<evidence type="ECO:0000313" key="11">
    <source>
        <dbReference type="Proteomes" id="UP000094336"/>
    </source>
</evidence>
<proteinExistence type="inferred from homology"/>
<evidence type="ECO:0000256" key="4">
    <source>
        <dbReference type="ARBA" id="ARBA00007573"/>
    </source>
</evidence>
<dbReference type="EMBL" id="KV454429">
    <property type="protein sequence ID" value="ODQ80866.1"/>
    <property type="molecule type" value="Genomic_DNA"/>
</dbReference>
<sequence length="438" mass="48021">MSFRKRSDVIGAPGQPIPTGGIQRGIRGLPQPISAQSPRGEPMTRGVPVSRVPPFQRSQMFTPTPEVVHPGVRPSTVTSQPTVSTGTNDLDKILLHQGLPLGTSLLLEESGTTDFASVLLRVYAAQGIMHNRLDATKAAPPNTHVIVVGQQSDWGKQLPGLYKGSRKDIKKAKVLEHESKLSVSNLTDAPAPGTGSAAAARDLKIAWRYGLNDKKSSGSSENTTYPDYNNQFDITSRLIPTPSSNEISYIPVTGTLFLGVAEQIEGVIRQNLSRVPTKIIRVVVPNLLSPTLYPPHFSSSMEILPFVHQLRALLRKYPGNLSVVSSLALDLYPKHSSTTVLLENLHDAVIHLLPFNQEIAALIERTYKNDPTKIQHGLVNIYKLPVLSERGVMDIRLNEFAFKNGKKKFEIEAWGIPVEDEGEPEGEHGHQTTKNIDF</sequence>
<keyword evidence="8" id="KW-0539">Nucleus</keyword>
<dbReference type="GO" id="GO:0002098">
    <property type="term" value="P:tRNA wobble uridine modification"/>
    <property type="evidence" value="ECO:0007669"/>
    <property type="project" value="EnsemblFungi"/>
</dbReference>
<dbReference type="GO" id="GO:0008023">
    <property type="term" value="C:transcription elongation factor complex"/>
    <property type="evidence" value="ECO:0007669"/>
    <property type="project" value="TreeGrafter"/>
</dbReference>
<comment type="similarity">
    <text evidence="4">Belongs to the ELP4 family.</text>
</comment>
<dbReference type="Proteomes" id="UP000094336">
    <property type="component" value="Unassembled WGS sequence"/>
</dbReference>
<feature type="compositionally biased region" description="Basic and acidic residues" evidence="9">
    <location>
        <begin position="425"/>
        <end position="438"/>
    </location>
</feature>
<dbReference type="STRING" id="984486.A0A1E3QT26"/>
<dbReference type="GO" id="GO:0016887">
    <property type="term" value="F:ATP hydrolysis activity"/>
    <property type="evidence" value="ECO:0007669"/>
    <property type="project" value="EnsemblFungi"/>
</dbReference>
<organism evidence="10 11">
    <name type="scientific">Babjeviella inositovora NRRL Y-12698</name>
    <dbReference type="NCBI Taxonomy" id="984486"/>
    <lineage>
        <taxon>Eukaryota</taxon>
        <taxon>Fungi</taxon>
        <taxon>Dikarya</taxon>
        <taxon>Ascomycota</taxon>
        <taxon>Saccharomycotina</taxon>
        <taxon>Pichiomycetes</taxon>
        <taxon>Serinales incertae sedis</taxon>
        <taxon>Babjeviella</taxon>
    </lineage>
</organism>
<dbReference type="Pfam" id="PF05625">
    <property type="entry name" value="PAXNEB"/>
    <property type="match status" value="1"/>
</dbReference>
<feature type="region of interest" description="Disordered" evidence="9">
    <location>
        <begin position="1"/>
        <end position="25"/>
    </location>
</feature>
<feature type="region of interest" description="Disordered" evidence="9">
    <location>
        <begin position="61"/>
        <end position="84"/>
    </location>
</feature>
<dbReference type="InterPro" id="IPR027417">
    <property type="entry name" value="P-loop_NTPase"/>
</dbReference>
<dbReference type="GO" id="GO:0042802">
    <property type="term" value="F:identical protein binding"/>
    <property type="evidence" value="ECO:0007669"/>
    <property type="project" value="EnsemblFungi"/>
</dbReference>
<evidence type="ECO:0000256" key="6">
    <source>
        <dbReference type="ARBA" id="ARBA00022490"/>
    </source>
</evidence>
<dbReference type="InterPro" id="IPR008728">
    <property type="entry name" value="Elongator_complex_protein_4"/>
</dbReference>
<reference evidence="11" key="1">
    <citation type="submission" date="2016-05" db="EMBL/GenBank/DDBJ databases">
        <title>Comparative genomics of biotechnologically important yeasts.</title>
        <authorList>
            <consortium name="DOE Joint Genome Institute"/>
            <person name="Riley R."/>
            <person name="Haridas S."/>
            <person name="Wolfe K.H."/>
            <person name="Lopes M.R."/>
            <person name="Hittinger C.T."/>
            <person name="Goker M."/>
            <person name="Salamov A."/>
            <person name="Wisecaver J."/>
            <person name="Long T.M."/>
            <person name="Aerts A.L."/>
            <person name="Barry K."/>
            <person name="Choi C."/>
            <person name="Clum A."/>
            <person name="Coughlan A.Y."/>
            <person name="Deshpande S."/>
            <person name="Douglass A.P."/>
            <person name="Hanson S.J."/>
            <person name="Klenk H.-P."/>
            <person name="Labutti K."/>
            <person name="Lapidus A."/>
            <person name="Lindquist E."/>
            <person name="Lipzen A."/>
            <person name="Meier-Kolthoff J.P."/>
            <person name="Ohm R.A."/>
            <person name="Otillar R.P."/>
            <person name="Pangilinan J."/>
            <person name="Peng Y."/>
            <person name="Rokas A."/>
            <person name="Rosa C.A."/>
            <person name="Scheuner C."/>
            <person name="Sibirny A.A."/>
            <person name="Slot J.C."/>
            <person name="Stielow J.B."/>
            <person name="Sun H."/>
            <person name="Kurtzman C.P."/>
            <person name="Blackwell M."/>
            <person name="Grigoriev I.V."/>
            <person name="Jeffries T.W."/>
        </authorList>
    </citation>
    <scope>NUCLEOTIDE SEQUENCE [LARGE SCALE GENOMIC DNA]</scope>
    <source>
        <strain evidence="11">NRRL Y-12698</strain>
    </source>
</reference>
<evidence type="ECO:0000313" key="10">
    <source>
        <dbReference type="EMBL" id="ODQ80866.1"/>
    </source>
</evidence>
<keyword evidence="6" id="KW-0963">Cytoplasm</keyword>
<keyword evidence="7" id="KW-0819">tRNA processing</keyword>
<keyword evidence="11" id="KW-1185">Reference proteome</keyword>
<dbReference type="GeneID" id="30146478"/>
<evidence type="ECO:0000256" key="1">
    <source>
        <dbReference type="ARBA" id="ARBA00004123"/>
    </source>
</evidence>
<protein>
    <recommendedName>
        <fullName evidence="5">Elongator complex protein 4</fullName>
    </recommendedName>
</protein>
<comment type="pathway">
    <text evidence="3">tRNA modification; 5-methoxycarbonylmethyl-2-thiouridine-tRNA biosynthesis.</text>
</comment>
<evidence type="ECO:0000256" key="3">
    <source>
        <dbReference type="ARBA" id="ARBA00005043"/>
    </source>
</evidence>
<dbReference type="OrthoDB" id="289162at2759"/>
<dbReference type="PANTHER" id="PTHR12896:SF1">
    <property type="entry name" value="ELONGATOR COMPLEX PROTEIN 4"/>
    <property type="match status" value="1"/>
</dbReference>
<dbReference type="AlphaFoldDB" id="A0A1E3QT26"/>
<dbReference type="CDD" id="cd19494">
    <property type="entry name" value="Elp4"/>
    <property type="match status" value="1"/>
</dbReference>
<evidence type="ECO:0000256" key="5">
    <source>
        <dbReference type="ARBA" id="ARBA00020265"/>
    </source>
</evidence>
<dbReference type="GO" id="GO:0000049">
    <property type="term" value="F:tRNA binding"/>
    <property type="evidence" value="ECO:0007669"/>
    <property type="project" value="EnsemblFungi"/>
</dbReference>
<accession>A0A1E3QT26</accession>
<name>A0A1E3QT26_9ASCO</name>
<dbReference type="GO" id="GO:0005737">
    <property type="term" value="C:cytoplasm"/>
    <property type="evidence" value="ECO:0007669"/>
    <property type="project" value="UniProtKB-SubCell"/>
</dbReference>
<gene>
    <name evidence="10" type="ORF">BABINDRAFT_161061</name>
</gene>